<keyword evidence="7" id="KW-1185">Reference proteome</keyword>
<feature type="compositionally biased region" description="Basic and acidic residues" evidence="4">
    <location>
        <begin position="1"/>
        <end position="18"/>
    </location>
</feature>
<dbReference type="PANTHER" id="PTHR48449">
    <property type="entry name" value="DUF1985 DOMAIN-CONTAINING PROTEIN"/>
    <property type="match status" value="1"/>
</dbReference>
<evidence type="ECO:0000256" key="1">
    <source>
        <dbReference type="ARBA" id="ARBA00005234"/>
    </source>
</evidence>
<evidence type="ECO:0000259" key="5">
    <source>
        <dbReference type="PROSITE" id="PS50600"/>
    </source>
</evidence>
<feature type="compositionally biased region" description="Basic residues" evidence="4">
    <location>
        <begin position="471"/>
        <end position="482"/>
    </location>
</feature>
<evidence type="ECO:0000256" key="4">
    <source>
        <dbReference type="SAM" id="MobiDB-lite"/>
    </source>
</evidence>
<dbReference type="Gene3D" id="3.40.395.10">
    <property type="entry name" value="Adenoviral Proteinase, Chain A"/>
    <property type="match status" value="1"/>
</dbReference>
<evidence type="ECO:0000313" key="6">
    <source>
        <dbReference type="EMBL" id="KAL3644371.1"/>
    </source>
</evidence>
<proteinExistence type="inferred from homology"/>
<comment type="caution">
    <text evidence="6">The sequence shown here is derived from an EMBL/GenBank/DDBJ whole genome shotgun (WGS) entry which is preliminary data.</text>
</comment>
<dbReference type="GO" id="GO:0006508">
    <property type="term" value="P:proteolysis"/>
    <property type="evidence" value="ECO:0007669"/>
    <property type="project" value="UniProtKB-KW"/>
</dbReference>
<organism evidence="6 7">
    <name type="scientific">Castilleja foliolosa</name>
    <dbReference type="NCBI Taxonomy" id="1961234"/>
    <lineage>
        <taxon>Eukaryota</taxon>
        <taxon>Viridiplantae</taxon>
        <taxon>Streptophyta</taxon>
        <taxon>Embryophyta</taxon>
        <taxon>Tracheophyta</taxon>
        <taxon>Spermatophyta</taxon>
        <taxon>Magnoliopsida</taxon>
        <taxon>eudicotyledons</taxon>
        <taxon>Gunneridae</taxon>
        <taxon>Pentapetalae</taxon>
        <taxon>asterids</taxon>
        <taxon>lamiids</taxon>
        <taxon>Lamiales</taxon>
        <taxon>Orobanchaceae</taxon>
        <taxon>Pedicularideae</taxon>
        <taxon>Castillejinae</taxon>
        <taxon>Castilleja</taxon>
    </lineage>
</organism>
<evidence type="ECO:0000313" key="7">
    <source>
        <dbReference type="Proteomes" id="UP001632038"/>
    </source>
</evidence>
<dbReference type="InterPro" id="IPR015410">
    <property type="entry name" value="DUF1985"/>
</dbReference>
<dbReference type="Proteomes" id="UP001632038">
    <property type="component" value="Unassembled WGS sequence"/>
</dbReference>
<dbReference type="Pfam" id="PF09331">
    <property type="entry name" value="DUF1985"/>
    <property type="match status" value="1"/>
</dbReference>
<feature type="region of interest" description="Disordered" evidence="4">
    <location>
        <begin position="464"/>
        <end position="530"/>
    </location>
</feature>
<protein>
    <recommendedName>
        <fullName evidence="5">Ubiquitin-like protease family profile domain-containing protein</fullName>
    </recommendedName>
</protein>
<accession>A0ABD3DRL2</accession>
<sequence length="1039" mass="117544">MTSLQEEHLNRLRYEALGKRPAQPSIPENVDFEEQPKKRGRPKAAPPSKRSSVSIEEQQKKRGRPKAAPPSKRSSVSKSGPKKRRQGARKAQANPPAMQTEASTDDAIPESTTSTGLLMLEPPPTQMPESTSVPEWTWRWGEPWTKEQLSKTRLNCLRKFKLLGIIKEQLSKLNALERFEESVFGHFLRFDLNAYHNGKVLLALLGREVTVSGAAECERWYRFGGRNNRFGKVEYAAITGLRFGASDFNPDSSDHLPYENGVYRLHFDGTAVYGDHLLEKFEECFFTEPEEAVKVALVLFAHFFFFAADGRTTIPLWLWTLVEMEEQFADFPWGSYTFQRLSHYLTAIHPPNPDKSDYQPNIYAYLMPLQLWAYETIPIFAQEGGMKTGDNGIPRAVRWKCPKNNWNRINELDRDDLMITTMEVTEEEMAAPYMRAIEIQISEGVQYIHRETWISSCHPLEKSAVTVQPKGRSKKRPSKSSKCKGDPTPGEGEGSGERVGTAHGVGTSGDVGSRGAVGDGATDEPSPSVLESMNRAVSSAVSHALSGALREALNVTLPVLLPALVERAIQSVLPGILSDAVRGAVDLAIPGAVEQAVELFRRHEDKGFPDVDERAGERTDPFIREEGVNDDEEPTENVQDKAIPDVDEQEYEGTDPFIHEEPAGKRLMGTKNSIWDPRHRFWDPRNGFLGQGTVCGIQETVYWDKKQFLGKKPASKKQFVGEIFNYRVDGDKELTENVRNVGLVTPKEPRPKRLKLISRFRMTPFVDCMDENRRKGVKAMFTKWKRQVNANRRDVGFNPKFYVGPDYFMEIEKTRTHLSTAHINAYLAVLWRRLESGVRLRPGVSLQTLNIQDSSFYMHLVKAWNTLHPPGVDCVSVHYPEWDVPTILIEYVNGALPRWGQPWSTVSNVVLVCNVEQHWVVCLLRIDAWEITLFDSLPSPDRVRQLEPLSRLIPYVIAKGGYFDAKSVAPRFDRMPVVPCPTDDELVQGDVHSCGVFACMYIERMIARDFTQSSSMSAVQEYRQKIALEIFAHTEEVTS</sequence>
<dbReference type="EMBL" id="JAVIJP010000015">
    <property type="protein sequence ID" value="KAL3644371.1"/>
    <property type="molecule type" value="Genomic_DNA"/>
</dbReference>
<keyword evidence="3" id="KW-0378">Hydrolase</keyword>
<dbReference type="AlphaFoldDB" id="A0ABD3DRL2"/>
<gene>
    <name evidence="6" type="ORF">CASFOL_012303</name>
</gene>
<evidence type="ECO:0000256" key="3">
    <source>
        <dbReference type="ARBA" id="ARBA00022801"/>
    </source>
</evidence>
<dbReference type="InterPro" id="IPR038765">
    <property type="entry name" value="Papain-like_cys_pep_sf"/>
</dbReference>
<feature type="domain" description="Ubiquitin-like protease family profile" evidence="5">
    <location>
        <begin position="801"/>
        <end position="1005"/>
    </location>
</feature>
<dbReference type="Pfam" id="PF02902">
    <property type="entry name" value="Peptidase_C48"/>
    <property type="match status" value="1"/>
</dbReference>
<evidence type="ECO:0000256" key="2">
    <source>
        <dbReference type="ARBA" id="ARBA00022670"/>
    </source>
</evidence>
<dbReference type="SUPFAM" id="SSF54001">
    <property type="entry name" value="Cysteine proteinases"/>
    <property type="match status" value="1"/>
</dbReference>
<dbReference type="PROSITE" id="PS50600">
    <property type="entry name" value="ULP_PROTEASE"/>
    <property type="match status" value="1"/>
</dbReference>
<reference evidence="7" key="1">
    <citation type="journal article" date="2024" name="IScience">
        <title>Strigolactones Initiate the Formation of Haustorium-like Structures in Castilleja.</title>
        <authorList>
            <person name="Buerger M."/>
            <person name="Peterson D."/>
            <person name="Chory J."/>
        </authorList>
    </citation>
    <scope>NUCLEOTIDE SEQUENCE [LARGE SCALE GENOMIC DNA]</scope>
</reference>
<name>A0ABD3DRL2_9LAMI</name>
<keyword evidence="2" id="KW-0645">Protease</keyword>
<dbReference type="InterPro" id="IPR003653">
    <property type="entry name" value="Peptidase_C48_C"/>
</dbReference>
<comment type="similarity">
    <text evidence="1">Belongs to the peptidase C48 family.</text>
</comment>
<feature type="region of interest" description="Disordered" evidence="4">
    <location>
        <begin position="1"/>
        <end position="110"/>
    </location>
</feature>
<dbReference type="GO" id="GO:0008233">
    <property type="term" value="F:peptidase activity"/>
    <property type="evidence" value="ECO:0007669"/>
    <property type="project" value="UniProtKB-KW"/>
</dbReference>
<dbReference type="PANTHER" id="PTHR48449:SF1">
    <property type="entry name" value="DUF1985 DOMAIN-CONTAINING PROTEIN"/>
    <property type="match status" value="1"/>
</dbReference>